<name>A0A0L6V9H5_9BASI</name>
<sequence length="200" mass="23024">MAGLPGFNVGLKLVVMSQEPVLVKPSQVSGVIKRPSESPLMQQTSVLGARILRRPYICVGTSVFRFKFVPNPFLDFSKEKIITPKKKKKKKKLKEQQSIYLWKLPSDAVSNEIKNQRSKNKRTTCQTALQNQILANQKDAIVTMANKKIMSIDILTIRASHFPFYERRTRDEHNEHERQMGKLKKKKIEDNQDTTGRTQE</sequence>
<evidence type="ECO:0000313" key="2">
    <source>
        <dbReference type="EMBL" id="KNZ57217.1"/>
    </source>
</evidence>
<dbReference type="AlphaFoldDB" id="A0A0L6V9H5"/>
<reference evidence="2 3" key="1">
    <citation type="submission" date="2015-08" db="EMBL/GenBank/DDBJ databases">
        <title>Next Generation Sequencing and Analysis of the Genome of Puccinia sorghi L Schw, the Causal Agent of Maize Common Rust.</title>
        <authorList>
            <person name="Rochi L."/>
            <person name="Burguener G."/>
            <person name="Darino M."/>
            <person name="Turjanski A."/>
            <person name="Kreff E."/>
            <person name="Dieguez M.J."/>
            <person name="Sacco F."/>
        </authorList>
    </citation>
    <scope>NUCLEOTIDE SEQUENCE [LARGE SCALE GENOMIC DNA]</scope>
    <source>
        <strain evidence="2 3">RO10H11247</strain>
    </source>
</reference>
<keyword evidence="3" id="KW-1185">Reference proteome</keyword>
<organism evidence="2 3">
    <name type="scientific">Puccinia sorghi</name>
    <dbReference type="NCBI Taxonomy" id="27349"/>
    <lineage>
        <taxon>Eukaryota</taxon>
        <taxon>Fungi</taxon>
        <taxon>Dikarya</taxon>
        <taxon>Basidiomycota</taxon>
        <taxon>Pucciniomycotina</taxon>
        <taxon>Pucciniomycetes</taxon>
        <taxon>Pucciniales</taxon>
        <taxon>Pucciniaceae</taxon>
        <taxon>Puccinia</taxon>
    </lineage>
</organism>
<feature type="region of interest" description="Disordered" evidence="1">
    <location>
        <begin position="168"/>
        <end position="200"/>
    </location>
</feature>
<feature type="compositionally biased region" description="Basic and acidic residues" evidence="1">
    <location>
        <begin position="168"/>
        <end position="180"/>
    </location>
</feature>
<comment type="caution">
    <text evidence="2">The sequence shown here is derived from an EMBL/GenBank/DDBJ whole genome shotgun (WGS) entry which is preliminary data.</text>
</comment>
<dbReference type="EMBL" id="LAVV01007069">
    <property type="protein sequence ID" value="KNZ57217.1"/>
    <property type="molecule type" value="Genomic_DNA"/>
</dbReference>
<evidence type="ECO:0000256" key="1">
    <source>
        <dbReference type="SAM" id="MobiDB-lite"/>
    </source>
</evidence>
<dbReference type="VEuPathDB" id="FungiDB:VP01_2209g2"/>
<evidence type="ECO:0000313" key="3">
    <source>
        <dbReference type="Proteomes" id="UP000037035"/>
    </source>
</evidence>
<proteinExistence type="predicted"/>
<gene>
    <name evidence="2" type="ORF">VP01_2209g2</name>
</gene>
<dbReference type="Proteomes" id="UP000037035">
    <property type="component" value="Unassembled WGS sequence"/>
</dbReference>
<protein>
    <submittedName>
        <fullName evidence="2">Uncharacterized protein</fullName>
    </submittedName>
</protein>
<accession>A0A0L6V9H5</accession>